<accession>A0A1M3TI56</accession>
<feature type="compositionally biased region" description="Basic and acidic residues" evidence="1">
    <location>
        <begin position="162"/>
        <end position="171"/>
    </location>
</feature>
<reference evidence="3" key="1">
    <citation type="journal article" date="2017" name="Genome Biol.">
        <title>Comparative genomics reveals high biological diversity and specific adaptations in the industrially and medically important fungal genus Aspergillus.</title>
        <authorList>
            <person name="de Vries R.P."/>
            <person name="Riley R."/>
            <person name="Wiebenga A."/>
            <person name="Aguilar-Osorio G."/>
            <person name="Amillis S."/>
            <person name="Uchima C.A."/>
            <person name="Anderluh G."/>
            <person name="Asadollahi M."/>
            <person name="Askin M."/>
            <person name="Barry K."/>
            <person name="Battaglia E."/>
            <person name="Bayram O."/>
            <person name="Benocci T."/>
            <person name="Braus-Stromeyer S.A."/>
            <person name="Caldana C."/>
            <person name="Canovas D."/>
            <person name="Cerqueira G.C."/>
            <person name="Chen F."/>
            <person name="Chen W."/>
            <person name="Choi C."/>
            <person name="Clum A."/>
            <person name="Dos Santos R.A."/>
            <person name="Damasio A.R."/>
            <person name="Diallinas G."/>
            <person name="Emri T."/>
            <person name="Fekete E."/>
            <person name="Flipphi M."/>
            <person name="Freyberg S."/>
            <person name="Gallo A."/>
            <person name="Gournas C."/>
            <person name="Habgood R."/>
            <person name="Hainaut M."/>
            <person name="Harispe M.L."/>
            <person name="Henrissat B."/>
            <person name="Hilden K.S."/>
            <person name="Hope R."/>
            <person name="Hossain A."/>
            <person name="Karabika E."/>
            <person name="Karaffa L."/>
            <person name="Karanyi Z."/>
            <person name="Krasevec N."/>
            <person name="Kuo A."/>
            <person name="Kusch H."/>
            <person name="LaButti K."/>
            <person name="Lagendijk E.L."/>
            <person name="Lapidus A."/>
            <person name="Levasseur A."/>
            <person name="Lindquist E."/>
            <person name="Lipzen A."/>
            <person name="Logrieco A.F."/>
            <person name="MacCabe A."/>
            <person name="Maekelae M.R."/>
            <person name="Malavazi I."/>
            <person name="Melin P."/>
            <person name="Meyer V."/>
            <person name="Mielnichuk N."/>
            <person name="Miskei M."/>
            <person name="Molnar A.P."/>
            <person name="Mule G."/>
            <person name="Ngan C.Y."/>
            <person name="Orejas M."/>
            <person name="Orosz E."/>
            <person name="Ouedraogo J.P."/>
            <person name="Overkamp K.M."/>
            <person name="Park H.-S."/>
            <person name="Perrone G."/>
            <person name="Piumi F."/>
            <person name="Punt P.J."/>
            <person name="Ram A.F."/>
            <person name="Ramon A."/>
            <person name="Rauscher S."/>
            <person name="Record E."/>
            <person name="Riano-Pachon D.M."/>
            <person name="Robert V."/>
            <person name="Roehrig J."/>
            <person name="Ruller R."/>
            <person name="Salamov A."/>
            <person name="Salih N.S."/>
            <person name="Samson R.A."/>
            <person name="Sandor E."/>
            <person name="Sanguinetti M."/>
            <person name="Schuetze T."/>
            <person name="Sepcic K."/>
            <person name="Shelest E."/>
            <person name="Sherlock G."/>
            <person name="Sophianopoulou V."/>
            <person name="Squina F.M."/>
            <person name="Sun H."/>
            <person name="Susca A."/>
            <person name="Todd R.B."/>
            <person name="Tsang A."/>
            <person name="Unkles S.E."/>
            <person name="van de Wiele N."/>
            <person name="van Rossen-Uffink D."/>
            <person name="Oliveira J.V."/>
            <person name="Vesth T.C."/>
            <person name="Visser J."/>
            <person name="Yu J.-H."/>
            <person name="Zhou M."/>
            <person name="Andersen M.R."/>
            <person name="Archer D.B."/>
            <person name="Baker S.E."/>
            <person name="Benoit I."/>
            <person name="Brakhage A.A."/>
            <person name="Braus G.H."/>
            <person name="Fischer R."/>
            <person name="Frisvad J.C."/>
            <person name="Goldman G.H."/>
            <person name="Houbraken J."/>
            <person name="Oakley B."/>
            <person name="Pocsi I."/>
            <person name="Scazzocchio C."/>
            <person name="Seiboth B."/>
            <person name="vanKuyk P.A."/>
            <person name="Wortman J."/>
            <person name="Dyer P.S."/>
            <person name="Grigoriev I.V."/>
        </authorList>
    </citation>
    <scope>NUCLEOTIDE SEQUENCE [LARGE SCALE GENOMIC DNA]</scope>
    <source>
        <strain evidence="3">CBS 106.47</strain>
    </source>
</reference>
<dbReference type="VEuPathDB" id="FungiDB:ASPFODRAFT_597543"/>
<organism evidence="2 3">
    <name type="scientific">Aspergillus luchuensis (strain CBS 106.47)</name>
    <dbReference type="NCBI Taxonomy" id="1137211"/>
    <lineage>
        <taxon>Eukaryota</taxon>
        <taxon>Fungi</taxon>
        <taxon>Dikarya</taxon>
        <taxon>Ascomycota</taxon>
        <taxon>Pezizomycotina</taxon>
        <taxon>Eurotiomycetes</taxon>
        <taxon>Eurotiomycetidae</taxon>
        <taxon>Eurotiales</taxon>
        <taxon>Aspergillaceae</taxon>
        <taxon>Aspergillus</taxon>
        <taxon>Aspergillus subgen. Circumdati</taxon>
    </lineage>
</organism>
<gene>
    <name evidence="2" type="ORF">ASPFODRAFT_597543</name>
</gene>
<evidence type="ECO:0000256" key="1">
    <source>
        <dbReference type="SAM" id="MobiDB-lite"/>
    </source>
</evidence>
<dbReference type="Proteomes" id="UP000184063">
    <property type="component" value="Unassembled WGS sequence"/>
</dbReference>
<feature type="region of interest" description="Disordered" evidence="1">
    <location>
        <begin position="150"/>
        <end position="171"/>
    </location>
</feature>
<proteinExistence type="predicted"/>
<dbReference type="AlphaFoldDB" id="A0A1M3TI56"/>
<sequence>MLLVHRSDRFSSMGTDVMLTDLLRFKHGPPPARITTGQSHGSPCTPFGWTQLAILSALLNNNLNRTFLDGDHQANGGISGVPESLYEWARTSPDHRQPMGCPQILSKIPGILQTDHLYAGLAPNKQGGMESNCRLQLILFWYQVHESGNHSRESSMTIPSKPRTETCRKRE</sequence>
<evidence type="ECO:0000313" key="3">
    <source>
        <dbReference type="Proteomes" id="UP000184063"/>
    </source>
</evidence>
<protein>
    <submittedName>
        <fullName evidence="2">Uncharacterized protein</fullName>
    </submittedName>
</protein>
<name>A0A1M3TI56_ASPLC</name>
<dbReference type="EMBL" id="KV878241">
    <property type="protein sequence ID" value="OJZ86352.1"/>
    <property type="molecule type" value="Genomic_DNA"/>
</dbReference>
<evidence type="ECO:0000313" key="2">
    <source>
        <dbReference type="EMBL" id="OJZ86352.1"/>
    </source>
</evidence>